<dbReference type="EMBL" id="JACAZH010000001">
    <property type="protein sequence ID" value="KAF7377750.1"/>
    <property type="molecule type" value="Genomic_DNA"/>
</dbReference>
<reference evidence="1" key="1">
    <citation type="submission" date="2020-05" db="EMBL/GenBank/DDBJ databases">
        <title>Mycena genomes resolve the evolution of fungal bioluminescence.</title>
        <authorList>
            <person name="Tsai I.J."/>
        </authorList>
    </citation>
    <scope>NUCLEOTIDE SEQUENCE</scope>
    <source>
        <strain evidence="1">160909Yilan</strain>
    </source>
</reference>
<evidence type="ECO:0000313" key="1">
    <source>
        <dbReference type="EMBL" id="KAF7377750.1"/>
    </source>
</evidence>
<dbReference type="OrthoDB" id="2937132at2759"/>
<gene>
    <name evidence="1" type="ORF">MSAN_00198000</name>
</gene>
<keyword evidence="2" id="KW-1185">Reference proteome</keyword>
<dbReference type="Proteomes" id="UP000623467">
    <property type="component" value="Unassembled WGS sequence"/>
</dbReference>
<sequence length="742" mass="83218">MLFLVAGRRHAIIPRHLATKICAGFKTRTSKLLDGSSLDALPSDALPSDALPLDALVNDLVSKIPQPTVLWSAPKKNTDVKALAHEIRARITADDPTALDLLREIPPPYPALVAHTAVHALLRAKQISRAGSVLLAYAVQRRDTIKEPRIHPVTLAETIKALLDVVPTTQGRQDRARTALRPSLLVIDAQHVSEPALRTALGLYIKARQLFVHRQKDVTVRLWNALLNQREWIPAALLFELQVKDYQLRRTLPTLLRVGKPGDRPMNPQERWHLRRRLDHLRREDIRPNRALFTDLCFRIAGVISSLARSTESGLISINPDSVPPKPDSIIRPPKKAPLTPQRAWHHARVALQALTILGGLVDARKVPFGDISAWVSTVGSLPSTLEHLPAFTLDGHPKRVYARQHLRAILERYATSLPRVPHIYSEFPFGMSGFSPPSDPAEAEDDSLMPPPLMPTYEALLSVFLNAGARGRAPGALYYYTPEEAMNATTDQQQRWNEAAERVEASLGAPKGSRIIELVYPVEEKVQHYHAPRSPNNPDPLHLQYPAHPLDFDQYPKPARVSPGDHAAATQMQKLGPTPVALYRVHVVAKVLSHMMYERSPAMPPWESEAIMQVLQRRADVLRLLIGRTGVMEEMTGVREGLWDAVWEGAARARREAEVNAAEARRIIAEGEYEVGATQERIPWSERMDSEQEEWAVDRESGVLRPANEEDESLEELEMFNRRMAARTWNKELDMYRSTAG</sequence>
<comment type="caution">
    <text evidence="1">The sequence shown here is derived from an EMBL/GenBank/DDBJ whole genome shotgun (WGS) entry which is preliminary data.</text>
</comment>
<evidence type="ECO:0000313" key="2">
    <source>
        <dbReference type="Proteomes" id="UP000623467"/>
    </source>
</evidence>
<dbReference type="AlphaFoldDB" id="A0A8H6ZLM7"/>
<organism evidence="1 2">
    <name type="scientific">Mycena sanguinolenta</name>
    <dbReference type="NCBI Taxonomy" id="230812"/>
    <lineage>
        <taxon>Eukaryota</taxon>
        <taxon>Fungi</taxon>
        <taxon>Dikarya</taxon>
        <taxon>Basidiomycota</taxon>
        <taxon>Agaricomycotina</taxon>
        <taxon>Agaricomycetes</taxon>
        <taxon>Agaricomycetidae</taxon>
        <taxon>Agaricales</taxon>
        <taxon>Marasmiineae</taxon>
        <taxon>Mycenaceae</taxon>
        <taxon>Mycena</taxon>
    </lineage>
</organism>
<name>A0A8H6ZLM7_9AGAR</name>
<proteinExistence type="predicted"/>
<protein>
    <submittedName>
        <fullName evidence="1">Uncharacterized protein</fullName>
    </submittedName>
</protein>
<accession>A0A8H6ZLM7</accession>